<organism evidence="25 26">
    <name type="scientific">Allobacillus saliphilus</name>
    <dbReference type="NCBI Taxonomy" id="2912308"/>
    <lineage>
        <taxon>Bacteria</taxon>
        <taxon>Bacillati</taxon>
        <taxon>Bacillota</taxon>
        <taxon>Bacilli</taxon>
        <taxon>Bacillales</taxon>
        <taxon>Bacillaceae</taxon>
        <taxon>Allobacillus</taxon>
    </lineage>
</organism>
<dbReference type="InterPro" id="IPR004358">
    <property type="entry name" value="Sig_transdc_His_kin-like_C"/>
</dbReference>
<gene>
    <name evidence="25" type="ORF">KC820_02360</name>
</gene>
<keyword evidence="14 21" id="KW-0067">ATP-binding</keyword>
<keyword evidence="18" id="KW-0411">Iron-sulfur</keyword>
<dbReference type="GO" id="GO:0051539">
    <property type="term" value="F:4 iron, 4 sulfur cluster binding"/>
    <property type="evidence" value="ECO:0007669"/>
    <property type="project" value="UniProtKB-KW"/>
</dbReference>
<comment type="cofactor">
    <cofactor evidence="2">
        <name>[4Fe-4S] cluster</name>
        <dbReference type="ChEBI" id="CHEBI:49883"/>
    </cofactor>
</comment>
<keyword evidence="6" id="KW-0004">4Fe-4S</keyword>
<keyword evidence="9 21" id="KW-0808">Transferase</keyword>
<evidence type="ECO:0000256" key="9">
    <source>
        <dbReference type="ARBA" id="ARBA00022679"/>
    </source>
</evidence>
<evidence type="ECO:0000259" key="24">
    <source>
        <dbReference type="PROSITE" id="PS50109"/>
    </source>
</evidence>
<dbReference type="Gene3D" id="1.20.5.1930">
    <property type="match status" value="1"/>
</dbReference>
<evidence type="ECO:0000256" key="2">
    <source>
        <dbReference type="ARBA" id="ARBA00001966"/>
    </source>
</evidence>
<keyword evidence="13 21" id="KW-0418">Kinase</keyword>
<evidence type="ECO:0000256" key="3">
    <source>
        <dbReference type="ARBA" id="ARBA00004496"/>
    </source>
</evidence>
<dbReference type="CDD" id="cd16917">
    <property type="entry name" value="HATPase_UhpB-NarQ-NarX-like"/>
    <property type="match status" value="1"/>
</dbReference>
<dbReference type="RefSeq" id="WP_212367625.1">
    <property type="nucleotide sequence ID" value="NZ_JAGSIE010000007.1"/>
</dbReference>
<evidence type="ECO:0000256" key="17">
    <source>
        <dbReference type="ARBA" id="ARBA00023012"/>
    </source>
</evidence>
<dbReference type="GO" id="GO:0046872">
    <property type="term" value="F:metal ion binding"/>
    <property type="evidence" value="ECO:0007669"/>
    <property type="project" value="UniProtKB-KW"/>
</dbReference>
<feature type="coiled-coil region" evidence="22">
    <location>
        <begin position="113"/>
        <end position="140"/>
    </location>
</feature>
<dbReference type="Proteomes" id="UP000675431">
    <property type="component" value="Unassembled WGS sequence"/>
</dbReference>
<proteinExistence type="predicted"/>
<evidence type="ECO:0000256" key="22">
    <source>
        <dbReference type="SAM" id="Coils"/>
    </source>
</evidence>
<keyword evidence="22" id="KW-0175">Coiled coil</keyword>
<keyword evidence="19 21" id="KW-0472">Membrane</keyword>
<feature type="transmembrane region" description="Helical" evidence="23">
    <location>
        <begin position="20"/>
        <end position="38"/>
    </location>
</feature>
<accession>A0A941CTL7</accession>
<comment type="catalytic activity">
    <reaction evidence="1 21">
        <text>ATP + protein L-histidine = ADP + protein N-phospho-L-histidine.</text>
        <dbReference type="EC" id="2.7.13.3"/>
    </reaction>
</comment>
<comment type="caution">
    <text evidence="25">The sequence shown here is derived from an EMBL/GenBank/DDBJ whole genome shotgun (WGS) entry which is preliminary data.</text>
</comment>
<keyword evidence="16" id="KW-0408">Iron</keyword>
<dbReference type="InterPro" id="IPR017202">
    <property type="entry name" value="LiaS/VraS"/>
</dbReference>
<evidence type="ECO:0000256" key="11">
    <source>
        <dbReference type="ARBA" id="ARBA00022723"/>
    </source>
</evidence>
<evidence type="ECO:0000256" key="23">
    <source>
        <dbReference type="SAM" id="Phobius"/>
    </source>
</evidence>
<dbReference type="PRINTS" id="PR00344">
    <property type="entry name" value="BCTRLSENSOR"/>
</dbReference>
<evidence type="ECO:0000256" key="5">
    <source>
        <dbReference type="ARBA" id="ARBA00022475"/>
    </source>
</evidence>
<keyword evidence="10 23" id="KW-0812">Transmembrane</keyword>
<evidence type="ECO:0000256" key="18">
    <source>
        <dbReference type="ARBA" id="ARBA00023014"/>
    </source>
</evidence>
<dbReference type="GO" id="GO:0000155">
    <property type="term" value="F:phosphorelay sensor kinase activity"/>
    <property type="evidence" value="ECO:0007669"/>
    <property type="project" value="UniProtKB-UniRule"/>
</dbReference>
<comment type="subcellular location">
    <subcellularLocation>
        <location evidence="4 21">Cell membrane</location>
        <topology evidence="4 21">Multi-pass membrane protein</topology>
    </subcellularLocation>
    <subcellularLocation>
        <location evidence="3">Cytoplasm</location>
    </subcellularLocation>
</comment>
<evidence type="ECO:0000313" key="25">
    <source>
        <dbReference type="EMBL" id="MBR7552989.1"/>
    </source>
</evidence>
<evidence type="ECO:0000256" key="12">
    <source>
        <dbReference type="ARBA" id="ARBA00022741"/>
    </source>
</evidence>
<keyword evidence="7" id="KW-0963">Cytoplasm</keyword>
<dbReference type="SMART" id="SM00387">
    <property type="entry name" value="HATPase_c"/>
    <property type="match status" value="1"/>
</dbReference>
<keyword evidence="15 23" id="KW-1133">Transmembrane helix</keyword>
<dbReference type="Pfam" id="PF02518">
    <property type="entry name" value="HATPase_c"/>
    <property type="match status" value="1"/>
</dbReference>
<evidence type="ECO:0000256" key="16">
    <source>
        <dbReference type="ARBA" id="ARBA00023004"/>
    </source>
</evidence>
<protein>
    <recommendedName>
        <fullName evidence="21">Sensor histidine kinase</fullName>
        <ecNumber evidence="21">2.7.13.3</ecNumber>
    </recommendedName>
</protein>
<keyword evidence="12 21" id="KW-0547">Nucleotide-binding</keyword>
<keyword evidence="26" id="KW-1185">Reference proteome</keyword>
<evidence type="ECO:0000256" key="1">
    <source>
        <dbReference type="ARBA" id="ARBA00000085"/>
    </source>
</evidence>
<evidence type="ECO:0000256" key="4">
    <source>
        <dbReference type="ARBA" id="ARBA00004651"/>
    </source>
</evidence>
<evidence type="ECO:0000256" key="10">
    <source>
        <dbReference type="ARBA" id="ARBA00022692"/>
    </source>
</evidence>
<dbReference type="Pfam" id="PF07730">
    <property type="entry name" value="HisKA_3"/>
    <property type="match status" value="1"/>
</dbReference>
<keyword evidence="17 21" id="KW-0902">Two-component regulatory system</keyword>
<dbReference type="PIRSF" id="PIRSF037431">
    <property type="entry name" value="STHK_LiaS"/>
    <property type="match status" value="1"/>
</dbReference>
<dbReference type="Gene3D" id="3.30.565.10">
    <property type="entry name" value="Histidine kinase-like ATPase, C-terminal domain"/>
    <property type="match status" value="1"/>
</dbReference>
<dbReference type="SUPFAM" id="SSF55874">
    <property type="entry name" value="ATPase domain of HSP90 chaperone/DNA topoisomerase II/histidine kinase"/>
    <property type="match status" value="1"/>
</dbReference>
<dbReference type="InterPro" id="IPR011712">
    <property type="entry name" value="Sig_transdc_His_kin_sub3_dim/P"/>
</dbReference>
<keyword evidence="11" id="KW-0479">Metal-binding</keyword>
<feature type="domain" description="Histidine kinase" evidence="24">
    <location>
        <begin position="152"/>
        <end position="346"/>
    </location>
</feature>
<evidence type="ECO:0000313" key="26">
    <source>
        <dbReference type="Proteomes" id="UP000675431"/>
    </source>
</evidence>
<dbReference type="EC" id="2.7.13.3" evidence="21"/>
<dbReference type="GO" id="GO:0005524">
    <property type="term" value="F:ATP binding"/>
    <property type="evidence" value="ECO:0007669"/>
    <property type="project" value="UniProtKB-UniRule"/>
</dbReference>
<evidence type="ECO:0000256" key="13">
    <source>
        <dbReference type="ARBA" id="ARBA00022777"/>
    </source>
</evidence>
<dbReference type="GO" id="GO:0005886">
    <property type="term" value="C:plasma membrane"/>
    <property type="evidence" value="ECO:0007669"/>
    <property type="project" value="UniProtKB-SubCell"/>
</dbReference>
<dbReference type="EMBL" id="JAGSIE010000007">
    <property type="protein sequence ID" value="MBR7552989.1"/>
    <property type="molecule type" value="Genomic_DNA"/>
</dbReference>
<dbReference type="GO" id="GO:0046983">
    <property type="term" value="F:protein dimerization activity"/>
    <property type="evidence" value="ECO:0007669"/>
    <property type="project" value="InterPro"/>
</dbReference>
<dbReference type="InterPro" id="IPR003594">
    <property type="entry name" value="HATPase_dom"/>
</dbReference>
<dbReference type="PANTHER" id="PTHR24421:SF37">
    <property type="entry name" value="SENSOR HISTIDINE KINASE NARS"/>
    <property type="match status" value="1"/>
</dbReference>
<reference evidence="25 26" key="1">
    <citation type="submission" date="2021-04" db="EMBL/GenBank/DDBJ databases">
        <title>Allobacillus sp. nov. SKP8-2 isolated from shrimp paste.</title>
        <authorList>
            <person name="Tanasupawat S."/>
            <person name="Yiamsombat S."/>
            <person name="Kanchanasin P."/>
            <person name="Kuncharoen N."/>
        </authorList>
    </citation>
    <scope>NUCLEOTIDE SEQUENCE [LARGE SCALE GENOMIC DNA]</scope>
    <source>
        <strain evidence="25 26">SKP8-2</strain>
    </source>
</reference>
<dbReference type="AlphaFoldDB" id="A0A941CTL7"/>
<comment type="function">
    <text evidence="20">Member of the two-component regulatory system NreB/NreC involved in the control of dissimilatory nitrate/nitrite reduction in response to oxygen. NreB functions as a direct oxygen sensor histidine kinase which is autophosphorylated, in the absence of oxygen, probably at the conserved histidine residue, and transfers its phosphate group probably to a conserved aspartate residue of NreC. NreB/NreC activates the expression of the nitrate (narGHJI) and nitrite (nir) reductase operons, as well as the putative nitrate transporter gene narT.</text>
</comment>
<evidence type="ECO:0000256" key="21">
    <source>
        <dbReference type="PIRNR" id="PIRNR037431"/>
    </source>
</evidence>
<evidence type="ECO:0000256" key="7">
    <source>
        <dbReference type="ARBA" id="ARBA00022490"/>
    </source>
</evidence>
<evidence type="ECO:0000256" key="15">
    <source>
        <dbReference type="ARBA" id="ARBA00022989"/>
    </source>
</evidence>
<sequence>MFKQLKSIRFQMIRKELKIIYFSLFILALCLFFLYSVYEPIWLSLQAIFLSLGLLVFIMTPVGIYLTLQSTKNIKKRLDVYSVFLSTLSEGKYEAELLNLEENDELDLIGNELNGLAKKLKDQVRSLQKLADEKTDLANQAHVAATIEERQRLARDLHDAVSQQLFALTMMSQATVKTIEKKPEEAIEQVREISEIALQAQNEMRALLLHLRPIQLSGESLEEGIKKLTNELKQKSNLQFDVNIDELPKLSQAKEDHLFRLLQEALSNALRHANATKITVNIKEKSDAIHIHISDNGIGFNLEEQSQSKTSYGLKTMRERSEEIGGTFRIRSKEGQGTYIDVRIPK</sequence>
<dbReference type="GO" id="GO:0005737">
    <property type="term" value="C:cytoplasm"/>
    <property type="evidence" value="ECO:0007669"/>
    <property type="project" value="UniProtKB-SubCell"/>
</dbReference>
<dbReference type="InterPro" id="IPR036890">
    <property type="entry name" value="HATPase_C_sf"/>
</dbReference>
<dbReference type="InterPro" id="IPR005467">
    <property type="entry name" value="His_kinase_dom"/>
</dbReference>
<evidence type="ECO:0000256" key="14">
    <source>
        <dbReference type="ARBA" id="ARBA00022840"/>
    </source>
</evidence>
<evidence type="ECO:0000256" key="8">
    <source>
        <dbReference type="ARBA" id="ARBA00022553"/>
    </source>
</evidence>
<name>A0A941CTL7_9BACI</name>
<dbReference type="PROSITE" id="PS50109">
    <property type="entry name" value="HIS_KIN"/>
    <property type="match status" value="1"/>
</dbReference>
<evidence type="ECO:0000256" key="6">
    <source>
        <dbReference type="ARBA" id="ARBA00022485"/>
    </source>
</evidence>
<keyword evidence="8" id="KW-0597">Phosphoprotein</keyword>
<dbReference type="PANTHER" id="PTHR24421">
    <property type="entry name" value="NITRATE/NITRITE SENSOR PROTEIN NARX-RELATED"/>
    <property type="match status" value="1"/>
</dbReference>
<evidence type="ECO:0000256" key="19">
    <source>
        <dbReference type="ARBA" id="ARBA00023136"/>
    </source>
</evidence>
<dbReference type="InterPro" id="IPR050482">
    <property type="entry name" value="Sensor_HK_TwoCompSys"/>
</dbReference>
<keyword evidence="5 21" id="KW-1003">Cell membrane</keyword>
<evidence type="ECO:0000256" key="20">
    <source>
        <dbReference type="ARBA" id="ARBA00024827"/>
    </source>
</evidence>
<feature type="transmembrane region" description="Helical" evidence="23">
    <location>
        <begin position="44"/>
        <end position="68"/>
    </location>
</feature>